<evidence type="ECO:0008006" key="3">
    <source>
        <dbReference type="Google" id="ProtNLM"/>
    </source>
</evidence>
<protein>
    <recommendedName>
        <fullName evidence="3">DDE-1 domain-containing protein</fullName>
    </recommendedName>
</protein>
<dbReference type="Proteomes" id="UP000266861">
    <property type="component" value="Unassembled WGS sequence"/>
</dbReference>
<dbReference type="OrthoDB" id="162969at2759"/>
<name>A0A397H9I1_9GLOM</name>
<dbReference type="AlphaFoldDB" id="A0A397H9I1"/>
<reference evidence="1 2" key="1">
    <citation type="submission" date="2018-08" db="EMBL/GenBank/DDBJ databases">
        <title>Genome and evolution of the arbuscular mycorrhizal fungus Diversispora epigaea (formerly Glomus versiforme) and its bacterial endosymbionts.</title>
        <authorList>
            <person name="Sun X."/>
            <person name="Fei Z."/>
            <person name="Harrison M."/>
        </authorList>
    </citation>
    <scope>NUCLEOTIDE SEQUENCE [LARGE SCALE GENOMIC DNA]</scope>
    <source>
        <strain evidence="1 2">IT104</strain>
    </source>
</reference>
<sequence>MDDWNNHVKEEYDELYNTTLHFLPPNTTTKYNLKEPEKINILQVIQVIISVWKNDISAKTIYHCFPHCGIRTQTEDDPDELLNEPDENEITKIPTDEDIIKENMRKNYEINEDDDINFFCSIIKLHNYLTHYTHTIGDQKNVTLGNMFKKNAHFCGANHVTRKNFQNDFDKRTSENNTIDKLIQNTKQNADCDYNVIEWIPYDRDIKGIAKVGFETIYKAEWIDGPIMKWILKIKDEVNGISIKAIYTNRLLNYSSLPKLKNDENFEK</sequence>
<comment type="caution">
    <text evidence="1">The sequence shown here is derived from an EMBL/GenBank/DDBJ whole genome shotgun (WGS) entry which is preliminary data.</text>
</comment>
<evidence type="ECO:0000313" key="1">
    <source>
        <dbReference type="EMBL" id="RHZ59647.1"/>
    </source>
</evidence>
<dbReference type="EMBL" id="PQFF01000328">
    <property type="protein sequence ID" value="RHZ59647.1"/>
    <property type="molecule type" value="Genomic_DNA"/>
</dbReference>
<evidence type="ECO:0000313" key="2">
    <source>
        <dbReference type="Proteomes" id="UP000266861"/>
    </source>
</evidence>
<accession>A0A397H9I1</accession>
<organism evidence="1 2">
    <name type="scientific">Diversispora epigaea</name>
    <dbReference type="NCBI Taxonomy" id="1348612"/>
    <lineage>
        <taxon>Eukaryota</taxon>
        <taxon>Fungi</taxon>
        <taxon>Fungi incertae sedis</taxon>
        <taxon>Mucoromycota</taxon>
        <taxon>Glomeromycotina</taxon>
        <taxon>Glomeromycetes</taxon>
        <taxon>Diversisporales</taxon>
        <taxon>Diversisporaceae</taxon>
        <taxon>Diversispora</taxon>
    </lineage>
</organism>
<keyword evidence="2" id="KW-1185">Reference proteome</keyword>
<gene>
    <name evidence="1" type="ORF">Glove_362g52</name>
</gene>
<proteinExistence type="predicted"/>